<keyword evidence="5" id="KW-0699">rRNA-binding</keyword>
<dbReference type="Pfam" id="PF00466">
    <property type="entry name" value="Ribosomal_L10"/>
    <property type="match status" value="1"/>
</dbReference>
<comment type="similarity">
    <text evidence="1 5">Belongs to the universal ribosomal protein uL10 family.</text>
</comment>
<dbReference type="PANTHER" id="PTHR11560">
    <property type="entry name" value="39S RIBOSOMAL PROTEIN L10, MITOCHONDRIAL"/>
    <property type="match status" value="1"/>
</dbReference>
<dbReference type="SUPFAM" id="SSF160369">
    <property type="entry name" value="Ribosomal protein L10-like"/>
    <property type="match status" value="1"/>
</dbReference>
<dbReference type="GO" id="GO:0006412">
    <property type="term" value="P:translation"/>
    <property type="evidence" value="ECO:0007669"/>
    <property type="project" value="UniProtKB-UniRule"/>
</dbReference>
<dbReference type="InterPro" id="IPR047865">
    <property type="entry name" value="Ribosomal_uL10_bac_type"/>
</dbReference>
<dbReference type="AlphaFoldDB" id="A0A2Z4Y3N9"/>
<comment type="subunit">
    <text evidence="5">Part of the ribosomal stalk of the 50S ribosomal subunit. The N-terminus interacts with L11 and the large rRNA to form the base of the stalk. The C-terminus forms an elongated spine to which L12 dimers bind in a sequential fashion forming a multimeric L10(L12)X complex.</text>
</comment>
<dbReference type="NCBIfam" id="NF000955">
    <property type="entry name" value="PRK00099.1-1"/>
    <property type="match status" value="1"/>
</dbReference>
<keyword evidence="2 5" id="KW-0689">Ribosomal protein</keyword>
<dbReference type="GO" id="GO:0003735">
    <property type="term" value="F:structural constituent of ribosome"/>
    <property type="evidence" value="ECO:0007669"/>
    <property type="project" value="InterPro"/>
</dbReference>
<dbReference type="PROSITE" id="PS01109">
    <property type="entry name" value="RIBOSOMAL_L10"/>
    <property type="match status" value="1"/>
</dbReference>
<dbReference type="InterPro" id="IPR022973">
    <property type="entry name" value="Ribosomal_uL10_bac"/>
</dbReference>
<dbReference type="HAMAP" id="MF_00362">
    <property type="entry name" value="Ribosomal_uL10"/>
    <property type="match status" value="1"/>
</dbReference>
<evidence type="ECO:0000256" key="4">
    <source>
        <dbReference type="ARBA" id="ARBA00035202"/>
    </source>
</evidence>
<dbReference type="KEGG" id="schv:BRCON_0769"/>
<accession>A0A2Z4Y3N9</accession>
<organism evidence="6 7">
    <name type="scientific">Sumerlaea chitinivorans</name>
    <dbReference type="NCBI Taxonomy" id="2250252"/>
    <lineage>
        <taxon>Bacteria</taxon>
        <taxon>Candidatus Sumerlaeota</taxon>
        <taxon>Candidatus Sumerlaeia</taxon>
        <taxon>Candidatus Sumerlaeales</taxon>
        <taxon>Candidatus Sumerlaeaceae</taxon>
        <taxon>Candidatus Sumerlaea</taxon>
    </lineage>
</organism>
<keyword evidence="3 5" id="KW-0687">Ribonucleoprotein</keyword>
<dbReference type="GO" id="GO:0015934">
    <property type="term" value="C:large ribosomal subunit"/>
    <property type="evidence" value="ECO:0007669"/>
    <property type="project" value="InterPro"/>
</dbReference>
<reference evidence="6 7" key="1">
    <citation type="submission" date="2018-05" db="EMBL/GenBank/DDBJ databases">
        <title>A metagenomic window into the 2 km-deep terrestrial subsurface aquifer revealed taxonomically and functionally diverse microbial community comprising novel uncultured bacterial lineages.</title>
        <authorList>
            <person name="Kadnikov V.V."/>
            <person name="Mardanov A.V."/>
            <person name="Beletsky A.V."/>
            <person name="Banks D."/>
            <person name="Pimenov N.V."/>
            <person name="Frank Y.A."/>
            <person name="Karnachuk O.V."/>
            <person name="Ravin N.V."/>
        </authorList>
    </citation>
    <scope>NUCLEOTIDE SEQUENCE [LARGE SCALE GENOMIC DNA]</scope>
    <source>
        <strain evidence="6">BY</strain>
    </source>
</reference>
<evidence type="ECO:0000256" key="5">
    <source>
        <dbReference type="HAMAP-Rule" id="MF_00362"/>
    </source>
</evidence>
<dbReference type="GO" id="GO:0070180">
    <property type="term" value="F:large ribosomal subunit rRNA binding"/>
    <property type="evidence" value="ECO:0007669"/>
    <property type="project" value="UniProtKB-UniRule"/>
</dbReference>
<evidence type="ECO:0000313" key="6">
    <source>
        <dbReference type="EMBL" id="AXA35546.1"/>
    </source>
</evidence>
<protein>
    <recommendedName>
        <fullName evidence="4 5">Large ribosomal subunit protein uL10</fullName>
    </recommendedName>
</protein>
<evidence type="ECO:0000313" key="7">
    <source>
        <dbReference type="Proteomes" id="UP000262583"/>
    </source>
</evidence>
<proteinExistence type="inferred from homology"/>
<dbReference type="CDD" id="cd05797">
    <property type="entry name" value="Ribosomal_L10"/>
    <property type="match status" value="1"/>
</dbReference>
<evidence type="ECO:0000256" key="2">
    <source>
        <dbReference type="ARBA" id="ARBA00022980"/>
    </source>
</evidence>
<gene>
    <name evidence="5" type="primary">rplJ</name>
    <name evidence="6" type="ORF">BRCON_0769</name>
</gene>
<dbReference type="EMBL" id="CP030759">
    <property type="protein sequence ID" value="AXA35546.1"/>
    <property type="molecule type" value="Genomic_DNA"/>
</dbReference>
<dbReference type="Gene3D" id="6.10.250.290">
    <property type="match status" value="1"/>
</dbReference>
<dbReference type="InterPro" id="IPR002363">
    <property type="entry name" value="Ribosomal_uL10_CS_bac"/>
</dbReference>
<sequence>MPKPKKIEAVQSLKAKLQQAKSVVITEYTGMTVAEMTDLRARLRKEQVEFKVVKNRLAKIALREAGLNTMDDYLKGMKAIALGMNDPIAPAKVLVPYAKDNEKLKLVAGLMDNQVLSVEELVELSKLPSREVLLGRLVGSLSSPIQRLAFALHQTMAKVVYALDAVARKKAEQGG</sequence>
<dbReference type="Gene3D" id="3.30.70.1730">
    <property type="match status" value="1"/>
</dbReference>
<comment type="function">
    <text evidence="5">Forms part of the ribosomal stalk, playing a central role in the interaction of the ribosome with GTP-bound translation factors.</text>
</comment>
<name>A0A2Z4Y3N9_SUMC1</name>
<dbReference type="InterPro" id="IPR043141">
    <property type="entry name" value="Ribosomal_uL10-like_sf"/>
</dbReference>
<keyword evidence="5" id="KW-0694">RNA-binding</keyword>
<evidence type="ECO:0000256" key="1">
    <source>
        <dbReference type="ARBA" id="ARBA00008889"/>
    </source>
</evidence>
<dbReference type="InterPro" id="IPR001790">
    <property type="entry name" value="Ribosomal_uL10"/>
</dbReference>
<evidence type="ECO:0000256" key="3">
    <source>
        <dbReference type="ARBA" id="ARBA00023274"/>
    </source>
</evidence>
<dbReference type="Proteomes" id="UP000262583">
    <property type="component" value="Chromosome"/>
</dbReference>